<dbReference type="EMBL" id="BARW01015217">
    <property type="protein sequence ID" value="GAI92177.1"/>
    <property type="molecule type" value="Genomic_DNA"/>
</dbReference>
<accession>X1SGN2</accession>
<gene>
    <name evidence="1" type="ORF">S12H4_26764</name>
</gene>
<dbReference type="AlphaFoldDB" id="X1SGN2"/>
<reference evidence="1" key="1">
    <citation type="journal article" date="2014" name="Front. Microbiol.">
        <title>High frequency of phylogenetically diverse reductive dehalogenase-homologous genes in deep subseafloor sedimentary metagenomes.</title>
        <authorList>
            <person name="Kawai M."/>
            <person name="Futagami T."/>
            <person name="Toyoda A."/>
            <person name="Takaki Y."/>
            <person name="Nishi S."/>
            <person name="Hori S."/>
            <person name="Arai W."/>
            <person name="Tsubouchi T."/>
            <person name="Morono Y."/>
            <person name="Uchiyama I."/>
            <person name="Ito T."/>
            <person name="Fujiyama A."/>
            <person name="Inagaki F."/>
            <person name="Takami H."/>
        </authorList>
    </citation>
    <scope>NUCLEOTIDE SEQUENCE</scope>
    <source>
        <strain evidence="1">Expedition CK06-06</strain>
    </source>
</reference>
<organism evidence="1">
    <name type="scientific">marine sediment metagenome</name>
    <dbReference type="NCBI Taxonomy" id="412755"/>
    <lineage>
        <taxon>unclassified sequences</taxon>
        <taxon>metagenomes</taxon>
        <taxon>ecological metagenomes</taxon>
    </lineage>
</organism>
<proteinExistence type="predicted"/>
<comment type="caution">
    <text evidence="1">The sequence shown here is derived from an EMBL/GenBank/DDBJ whole genome shotgun (WGS) entry which is preliminary data.</text>
</comment>
<evidence type="ECO:0000313" key="1">
    <source>
        <dbReference type="EMBL" id="GAI92177.1"/>
    </source>
</evidence>
<feature type="non-terminal residue" evidence="1">
    <location>
        <position position="1"/>
    </location>
</feature>
<protein>
    <submittedName>
        <fullName evidence="1">Uncharacterized protein</fullName>
    </submittedName>
</protein>
<feature type="non-terminal residue" evidence="1">
    <location>
        <position position="290"/>
    </location>
</feature>
<name>X1SGN2_9ZZZZ</name>
<sequence>LGLIMRAKVIHLPTMEKMAKIFKESGQKENYQVVSKILLSEFRKNNQKDNILDVLKVLVQMFPEEGTYYRELKQLKQTLGILDKEEADDDSFVLREKSKETIDANLAKVDLYVEQGLVRNARRILNSLIINFPDEPRIEQRIRELKNVYPDFDREEIPERVEKVSEKESQLFSESDDPVVADSIHPEEPDKKEDTVSVADIFADTDIIPFSFHARDTSDFFDLSGRIDEELILMQDILVLQKEKGISTFEKPLSEIIVDFKKDINEKMLEANFESRYNLGLAFLEQGLWD</sequence>